<dbReference type="OrthoDB" id="3295600at2"/>
<evidence type="ECO:0008006" key="5">
    <source>
        <dbReference type="Google" id="ProtNLM"/>
    </source>
</evidence>
<dbReference type="PROSITE" id="PS51257">
    <property type="entry name" value="PROKAR_LIPOPROTEIN"/>
    <property type="match status" value="1"/>
</dbReference>
<accession>A0A225NG94</accession>
<dbReference type="Proteomes" id="UP000215377">
    <property type="component" value="Unassembled WGS sequence"/>
</dbReference>
<feature type="region of interest" description="Disordered" evidence="1">
    <location>
        <begin position="24"/>
        <end position="53"/>
    </location>
</feature>
<dbReference type="Pfam" id="PF11150">
    <property type="entry name" value="DUF2927"/>
    <property type="match status" value="1"/>
</dbReference>
<gene>
    <name evidence="3" type="ORF">ATO3_15675</name>
</gene>
<dbReference type="AlphaFoldDB" id="A0A225NG94"/>
<evidence type="ECO:0000313" key="3">
    <source>
        <dbReference type="EMBL" id="OWU72517.1"/>
    </source>
</evidence>
<feature type="chain" id="PRO_5012036384" description="Lipoprotein" evidence="2">
    <location>
        <begin position="20"/>
        <end position="315"/>
    </location>
</feature>
<evidence type="ECO:0000313" key="4">
    <source>
        <dbReference type="Proteomes" id="UP000215377"/>
    </source>
</evidence>
<comment type="caution">
    <text evidence="3">The sequence shown here is derived from an EMBL/GenBank/DDBJ whole genome shotgun (WGS) entry which is preliminary data.</text>
</comment>
<dbReference type="EMBL" id="AQQR01000006">
    <property type="protein sequence ID" value="OWU72517.1"/>
    <property type="molecule type" value="Genomic_DNA"/>
</dbReference>
<sequence length="315" mass="34971">MRRGLWSLAAGSLALLLMACEEIPQPEPPARPEPVAPQASIRPQPTEQSDNSLRTVRYYGRRQADLETQGLLRIDGGGPDTPFDADALAANFEEIVFYDEYTGGVGPRRSPSGHLRRWDVPVRVDVEFGASVPSQQRRNDAAQIANFASRLGRITGHPVMRAQTDVNFHVLVMGEDDRTQLTRRMRELAPSMAEETLVFIREMPLTIECSVLAFSAPDNPYAYTKAIALIRAELPDLLRQSCVHEEIAQGLGPANDSPDARPSIFNDDDEFALLTNHDEMLLKMLYDPRLSIGMTAAEARPIVRIIARELTGQVL</sequence>
<feature type="compositionally biased region" description="Polar residues" evidence="1">
    <location>
        <begin position="41"/>
        <end position="53"/>
    </location>
</feature>
<dbReference type="InterPro" id="IPR021323">
    <property type="entry name" value="DUF2927"/>
</dbReference>
<feature type="signal peptide" evidence="2">
    <location>
        <begin position="1"/>
        <end position="19"/>
    </location>
</feature>
<reference evidence="3 4" key="1">
    <citation type="submission" date="2013-04" db="EMBL/GenBank/DDBJ databases">
        <title>Oceanicola sp. 22II1-22F33 Genome Sequencing.</title>
        <authorList>
            <person name="Lai Q."/>
            <person name="Li G."/>
            <person name="Shao Z."/>
        </authorList>
    </citation>
    <scope>NUCLEOTIDE SEQUENCE [LARGE SCALE GENOMIC DNA]</scope>
    <source>
        <strain evidence="3 4">22II1-22F33</strain>
    </source>
</reference>
<dbReference type="RefSeq" id="WP_088650832.1">
    <property type="nucleotide sequence ID" value="NZ_AQQR01000006.1"/>
</dbReference>
<protein>
    <recommendedName>
        <fullName evidence="5">Lipoprotein</fullName>
    </recommendedName>
</protein>
<organism evidence="3 4">
    <name type="scientific">Marinibacterium profundimaris</name>
    <dbReference type="NCBI Taxonomy" id="1679460"/>
    <lineage>
        <taxon>Bacteria</taxon>
        <taxon>Pseudomonadati</taxon>
        <taxon>Pseudomonadota</taxon>
        <taxon>Alphaproteobacteria</taxon>
        <taxon>Rhodobacterales</taxon>
        <taxon>Paracoccaceae</taxon>
        <taxon>Marinibacterium</taxon>
    </lineage>
</organism>
<feature type="compositionally biased region" description="Pro residues" evidence="1">
    <location>
        <begin position="25"/>
        <end position="35"/>
    </location>
</feature>
<keyword evidence="2" id="KW-0732">Signal</keyword>
<proteinExistence type="predicted"/>
<evidence type="ECO:0000256" key="1">
    <source>
        <dbReference type="SAM" id="MobiDB-lite"/>
    </source>
</evidence>
<name>A0A225NG94_9RHOB</name>
<evidence type="ECO:0000256" key="2">
    <source>
        <dbReference type="SAM" id="SignalP"/>
    </source>
</evidence>
<keyword evidence="4" id="KW-1185">Reference proteome</keyword>